<feature type="signal peptide" evidence="2">
    <location>
        <begin position="1"/>
        <end position="21"/>
    </location>
</feature>
<reference evidence="3 4" key="1">
    <citation type="submission" date="2020-02" db="EMBL/GenBank/DDBJ databases">
        <title>Sequencing the genomes of 1000 actinobacteria strains.</title>
        <authorList>
            <person name="Klenk H.-P."/>
        </authorList>
    </citation>
    <scope>NUCLEOTIDE SEQUENCE [LARGE SCALE GENOMIC DNA]</scope>
    <source>
        <strain evidence="3 4">DSM 27960</strain>
    </source>
</reference>
<proteinExistence type="predicted"/>
<feature type="region of interest" description="Disordered" evidence="1">
    <location>
        <begin position="164"/>
        <end position="195"/>
    </location>
</feature>
<protein>
    <recommendedName>
        <fullName evidence="5">DNA modification methylase</fullName>
    </recommendedName>
</protein>
<dbReference type="PROSITE" id="PS51257">
    <property type="entry name" value="PROKAR_LIPOPROTEIN"/>
    <property type="match status" value="1"/>
</dbReference>
<dbReference type="RefSeq" id="WP_167151918.1">
    <property type="nucleotide sequence ID" value="NZ_JAAMOX010000003.1"/>
</dbReference>
<accession>A0A7X5R3M6</accession>
<evidence type="ECO:0008006" key="5">
    <source>
        <dbReference type="Google" id="ProtNLM"/>
    </source>
</evidence>
<sequence length="195" mass="20485">MKARIVSSVVLAAAVMVGATGCNLISPQATTYHYDPSDGVGGNTGELAIRNVMLIETEVEGTYSVVFSVVNNSADTVDLNVHVQDGNSQAEDSVTVAPGINKFGDEDQDVLIFEDVDTKPGAIIPVFFQYGEKTGVELEVPVLDGTLPEYKHLVLSEREIAQATEVATPSAAPTSTSTATPDADAVTPELETADQ</sequence>
<feature type="chain" id="PRO_5038647151" description="DNA modification methylase" evidence="2">
    <location>
        <begin position="22"/>
        <end position="195"/>
    </location>
</feature>
<dbReference type="EMBL" id="JAAMOX010000003">
    <property type="protein sequence ID" value="NIH55039.1"/>
    <property type="molecule type" value="Genomic_DNA"/>
</dbReference>
<evidence type="ECO:0000313" key="3">
    <source>
        <dbReference type="EMBL" id="NIH55039.1"/>
    </source>
</evidence>
<name>A0A7X5R3M6_9MICO</name>
<dbReference type="Proteomes" id="UP000541033">
    <property type="component" value="Unassembled WGS sequence"/>
</dbReference>
<dbReference type="AlphaFoldDB" id="A0A7X5R3M6"/>
<keyword evidence="4" id="KW-1185">Reference proteome</keyword>
<comment type="caution">
    <text evidence="3">The sequence shown here is derived from an EMBL/GenBank/DDBJ whole genome shotgun (WGS) entry which is preliminary data.</text>
</comment>
<feature type="compositionally biased region" description="Low complexity" evidence="1">
    <location>
        <begin position="164"/>
        <end position="189"/>
    </location>
</feature>
<organism evidence="3 4">
    <name type="scientific">Lysinibacter cavernae</name>
    <dbReference type="NCBI Taxonomy" id="1640652"/>
    <lineage>
        <taxon>Bacteria</taxon>
        <taxon>Bacillati</taxon>
        <taxon>Actinomycetota</taxon>
        <taxon>Actinomycetes</taxon>
        <taxon>Micrococcales</taxon>
        <taxon>Microbacteriaceae</taxon>
        <taxon>Lysinibacter</taxon>
    </lineage>
</organism>
<evidence type="ECO:0000313" key="4">
    <source>
        <dbReference type="Proteomes" id="UP000541033"/>
    </source>
</evidence>
<keyword evidence="2" id="KW-0732">Signal</keyword>
<evidence type="ECO:0000256" key="1">
    <source>
        <dbReference type="SAM" id="MobiDB-lite"/>
    </source>
</evidence>
<gene>
    <name evidence="3" type="ORF">FHX76_002954</name>
</gene>
<evidence type="ECO:0000256" key="2">
    <source>
        <dbReference type="SAM" id="SignalP"/>
    </source>
</evidence>